<evidence type="ECO:0000313" key="11">
    <source>
        <dbReference type="Proteomes" id="UP000678499"/>
    </source>
</evidence>
<evidence type="ECO:0000256" key="4">
    <source>
        <dbReference type="ARBA" id="ARBA00022638"/>
    </source>
</evidence>
<evidence type="ECO:0000256" key="6">
    <source>
        <dbReference type="ARBA" id="ARBA00023295"/>
    </source>
</evidence>
<dbReference type="InterPro" id="IPR001916">
    <property type="entry name" value="Glyco_hydro_22"/>
</dbReference>
<proteinExistence type="inferred from homology"/>
<dbReference type="CDD" id="cd16899">
    <property type="entry name" value="LYZ_C_invert"/>
    <property type="match status" value="1"/>
</dbReference>
<organism evidence="10">
    <name type="scientific">Notodromas monacha</name>
    <dbReference type="NCBI Taxonomy" id="399045"/>
    <lineage>
        <taxon>Eukaryota</taxon>
        <taxon>Metazoa</taxon>
        <taxon>Ecdysozoa</taxon>
        <taxon>Arthropoda</taxon>
        <taxon>Crustacea</taxon>
        <taxon>Oligostraca</taxon>
        <taxon>Ostracoda</taxon>
        <taxon>Podocopa</taxon>
        <taxon>Podocopida</taxon>
        <taxon>Cypridocopina</taxon>
        <taxon>Cypridoidea</taxon>
        <taxon>Cyprididae</taxon>
        <taxon>Notodromas</taxon>
    </lineage>
</organism>
<keyword evidence="4" id="KW-0081">Bacteriolytic enzyme</keyword>
<keyword evidence="8" id="KW-0472">Membrane</keyword>
<keyword evidence="5" id="KW-1015">Disulfide bond</keyword>
<dbReference type="GO" id="GO:0003796">
    <property type="term" value="F:lysozyme activity"/>
    <property type="evidence" value="ECO:0007669"/>
    <property type="project" value="UniProtKB-EC"/>
</dbReference>
<keyword evidence="6" id="KW-0378">Hydrolase</keyword>
<dbReference type="PANTHER" id="PTHR11407:SF63">
    <property type="entry name" value="LYSOZYME C"/>
    <property type="match status" value="1"/>
</dbReference>
<dbReference type="SUPFAM" id="SSF53955">
    <property type="entry name" value="Lysozyme-like"/>
    <property type="match status" value="1"/>
</dbReference>
<dbReference type="AlphaFoldDB" id="A0A7R9GEQ6"/>
<dbReference type="InterPro" id="IPR000974">
    <property type="entry name" value="Glyco_hydro_22_lys"/>
</dbReference>
<dbReference type="EC" id="3.2.1.17" evidence="3"/>
<dbReference type="EMBL" id="CAJPEX010001209">
    <property type="protein sequence ID" value="CAG0918517.1"/>
    <property type="molecule type" value="Genomic_DNA"/>
</dbReference>
<evidence type="ECO:0000313" key="10">
    <source>
        <dbReference type="EMBL" id="CAD7278365.1"/>
    </source>
</evidence>
<reference evidence="10" key="1">
    <citation type="submission" date="2020-11" db="EMBL/GenBank/DDBJ databases">
        <authorList>
            <person name="Tran Van P."/>
        </authorList>
    </citation>
    <scope>NUCLEOTIDE SEQUENCE</scope>
</reference>
<keyword evidence="8" id="KW-0812">Transmembrane</keyword>
<dbReference type="OrthoDB" id="17373at2759"/>
<keyword evidence="8" id="KW-1133">Transmembrane helix</keyword>
<dbReference type="PRINTS" id="PR00137">
    <property type="entry name" value="LYSOZYME"/>
</dbReference>
<sequence length="208" mass="23710">MVRHVNTSAYFRVKGWENSHLTVEMARHKYESQRLHTFMLPAALRLNYVWGTMGKILISALLTVYLGSIGSDGRVFERCELARTLRDNYGFGRENLGDYDDLNLFVLGVCLAFYESSLDTSKRGGPNTDGSYDHGLFQINDGYWCYPPDQYADCNVACDNLRNDDITDDIACVRLIFQRHGFDAWYGWLNNCKGTNVEANWVADCNIG</sequence>
<evidence type="ECO:0000256" key="2">
    <source>
        <dbReference type="ARBA" id="ARBA00010859"/>
    </source>
</evidence>
<dbReference type="InterPro" id="IPR023346">
    <property type="entry name" value="Lysozyme-like_dom_sf"/>
</dbReference>
<keyword evidence="4" id="KW-0929">Antimicrobial</keyword>
<feature type="domain" description="Glycosyl hydrolases family 22 (GH22)" evidence="9">
    <location>
        <begin position="154"/>
        <end position="172"/>
    </location>
</feature>
<dbReference type="PANTHER" id="PTHR11407">
    <property type="entry name" value="LYSOZYME C"/>
    <property type="match status" value="1"/>
</dbReference>
<dbReference type="GO" id="GO:0042742">
    <property type="term" value="P:defense response to bacterium"/>
    <property type="evidence" value="ECO:0007669"/>
    <property type="project" value="UniProtKB-KW"/>
</dbReference>
<evidence type="ECO:0000259" key="9">
    <source>
        <dbReference type="PROSITE" id="PS00128"/>
    </source>
</evidence>
<evidence type="ECO:0000256" key="7">
    <source>
        <dbReference type="RuleBase" id="RU004440"/>
    </source>
</evidence>
<gene>
    <name evidence="10" type="ORF">NMOB1V02_LOCUS6072</name>
</gene>
<dbReference type="PROSITE" id="PS00128">
    <property type="entry name" value="GLYCOSYL_HYDROL_F22_1"/>
    <property type="match status" value="1"/>
</dbReference>
<dbReference type="EMBL" id="OA883246">
    <property type="protein sequence ID" value="CAD7278365.1"/>
    <property type="molecule type" value="Genomic_DNA"/>
</dbReference>
<keyword evidence="11" id="KW-1185">Reference proteome</keyword>
<dbReference type="SMART" id="SM00263">
    <property type="entry name" value="LYZ1"/>
    <property type="match status" value="1"/>
</dbReference>
<evidence type="ECO:0000256" key="3">
    <source>
        <dbReference type="ARBA" id="ARBA00012732"/>
    </source>
</evidence>
<dbReference type="Pfam" id="PF00062">
    <property type="entry name" value="Lys"/>
    <property type="match status" value="1"/>
</dbReference>
<dbReference type="Gene3D" id="1.10.530.10">
    <property type="match status" value="1"/>
</dbReference>
<dbReference type="GO" id="GO:0031640">
    <property type="term" value="P:killing of cells of another organism"/>
    <property type="evidence" value="ECO:0007669"/>
    <property type="project" value="UniProtKB-KW"/>
</dbReference>
<keyword evidence="6" id="KW-0326">Glycosidase</keyword>
<dbReference type="FunFam" id="1.10.530.10:FF:000001">
    <property type="entry name" value="Lysozyme C"/>
    <property type="match status" value="1"/>
</dbReference>
<dbReference type="Proteomes" id="UP000678499">
    <property type="component" value="Unassembled WGS sequence"/>
</dbReference>
<evidence type="ECO:0000256" key="1">
    <source>
        <dbReference type="ARBA" id="ARBA00000632"/>
    </source>
</evidence>
<name>A0A7R9GEQ6_9CRUS</name>
<dbReference type="PRINTS" id="PR00135">
    <property type="entry name" value="LYZLACT"/>
</dbReference>
<comment type="similarity">
    <text evidence="2 7">Belongs to the glycosyl hydrolase 22 family.</text>
</comment>
<evidence type="ECO:0000256" key="5">
    <source>
        <dbReference type="ARBA" id="ARBA00023157"/>
    </source>
</evidence>
<protein>
    <recommendedName>
        <fullName evidence="3">lysozyme</fullName>
        <ecNumber evidence="3">3.2.1.17</ecNumber>
    </recommendedName>
</protein>
<evidence type="ECO:0000256" key="8">
    <source>
        <dbReference type="SAM" id="Phobius"/>
    </source>
</evidence>
<accession>A0A7R9GEQ6</accession>
<feature type="transmembrane region" description="Helical" evidence="8">
    <location>
        <begin position="48"/>
        <end position="68"/>
    </location>
</feature>
<comment type="catalytic activity">
    <reaction evidence="1">
        <text>Hydrolysis of (1-&gt;4)-beta-linkages between N-acetylmuramic acid and N-acetyl-D-glucosamine residues in a peptidoglycan and between N-acetyl-D-glucosamine residues in chitodextrins.</text>
        <dbReference type="EC" id="3.2.1.17"/>
    </reaction>
</comment>
<dbReference type="InterPro" id="IPR019799">
    <property type="entry name" value="Glyco_hydro_22_CS"/>
</dbReference>
<dbReference type="PROSITE" id="PS51348">
    <property type="entry name" value="GLYCOSYL_HYDROL_F22_2"/>
    <property type="match status" value="1"/>
</dbReference>